<keyword evidence="2" id="KW-1185">Reference proteome</keyword>
<accession>A0A9D4ILY7</accession>
<reference evidence="1" key="2">
    <citation type="submission" date="2020-11" db="EMBL/GenBank/DDBJ databases">
        <authorList>
            <person name="McCartney M.A."/>
            <person name="Auch B."/>
            <person name="Kono T."/>
            <person name="Mallez S."/>
            <person name="Becker A."/>
            <person name="Gohl D.M."/>
            <person name="Silverstein K.A.T."/>
            <person name="Koren S."/>
            <person name="Bechman K.B."/>
            <person name="Herman A."/>
            <person name="Abrahante J.E."/>
            <person name="Garbe J."/>
        </authorList>
    </citation>
    <scope>NUCLEOTIDE SEQUENCE</scope>
    <source>
        <strain evidence="1">Duluth1</strain>
        <tissue evidence="1">Whole animal</tissue>
    </source>
</reference>
<gene>
    <name evidence="1" type="ORF">DPMN_157101</name>
</gene>
<reference evidence="1" key="1">
    <citation type="journal article" date="2019" name="bioRxiv">
        <title>The Genome of the Zebra Mussel, Dreissena polymorpha: A Resource for Invasive Species Research.</title>
        <authorList>
            <person name="McCartney M.A."/>
            <person name="Auch B."/>
            <person name="Kono T."/>
            <person name="Mallez S."/>
            <person name="Zhang Y."/>
            <person name="Obille A."/>
            <person name="Becker A."/>
            <person name="Abrahante J.E."/>
            <person name="Garbe J."/>
            <person name="Badalamenti J.P."/>
            <person name="Herman A."/>
            <person name="Mangelson H."/>
            <person name="Liachko I."/>
            <person name="Sullivan S."/>
            <person name="Sone E.D."/>
            <person name="Koren S."/>
            <person name="Silverstein K.A.T."/>
            <person name="Beckman K.B."/>
            <person name="Gohl D.M."/>
        </authorList>
    </citation>
    <scope>NUCLEOTIDE SEQUENCE</scope>
    <source>
        <strain evidence="1">Duluth1</strain>
        <tissue evidence="1">Whole animal</tissue>
    </source>
</reference>
<dbReference type="Proteomes" id="UP000828390">
    <property type="component" value="Unassembled WGS sequence"/>
</dbReference>
<protein>
    <recommendedName>
        <fullName evidence="3">ShKT domain-containing protein</fullName>
    </recommendedName>
</protein>
<name>A0A9D4ILY7_DREPO</name>
<evidence type="ECO:0008006" key="3">
    <source>
        <dbReference type="Google" id="ProtNLM"/>
    </source>
</evidence>
<sequence>MHGMEYKYTVQKHCCCIFYFPANATSTCQNDPELDCKLADDAHSICAEHTLAATKYCRKYCGYCTGKCKRLFAIAFSNKLTYFWGMPVNLFN</sequence>
<organism evidence="1 2">
    <name type="scientific">Dreissena polymorpha</name>
    <name type="common">Zebra mussel</name>
    <name type="synonym">Mytilus polymorpha</name>
    <dbReference type="NCBI Taxonomy" id="45954"/>
    <lineage>
        <taxon>Eukaryota</taxon>
        <taxon>Metazoa</taxon>
        <taxon>Spiralia</taxon>
        <taxon>Lophotrochozoa</taxon>
        <taxon>Mollusca</taxon>
        <taxon>Bivalvia</taxon>
        <taxon>Autobranchia</taxon>
        <taxon>Heteroconchia</taxon>
        <taxon>Euheterodonta</taxon>
        <taxon>Imparidentia</taxon>
        <taxon>Neoheterodontei</taxon>
        <taxon>Myida</taxon>
        <taxon>Dreissenoidea</taxon>
        <taxon>Dreissenidae</taxon>
        <taxon>Dreissena</taxon>
    </lineage>
</organism>
<dbReference type="EMBL" id="JAIWYP010000008">
    <property type="protein sequence ID" value="KAH3779300.1"/>
    <property type="molecule type" value="Genomic_DNA"/>
</dbReference>
<proteinExistence type="predicted"/>
<evidence type="ECO:0000313" key="1">
    <source>
        <dbReference type="EMBL" id="KAH3779300.1"/>
    </source>
</evidence>
<dbReference type="AlphaFoldDB" id="A0A9D4ILY7"/>
<evidence type="ECO:0000313" key="2">
    <source>
        <dbReference type="Proteomes" id="UP000828390"/>
    </source>
</evidence>
<comment type="caution">
    <text evidence="1">The sequence shown here is derived from an EMBL/GenBank/DDBJ whole genome shotgun (WGS) entry which is preliminary data.</text>
</comment>